<feature type="transmembrane region" description="Helical" evidence="6">
    <location>
        <begin position="58"/>
        <end position="81"/>
    </location>
</feature>
<evidence type="ECO:0000313" key="9">
    <source>
        <dbReference type="Proteomes" id="UP000532010"/>
    </source>
</evidence>
<dbReference type="AlphaFoldDB" id="A0A7W4VI21"/>
<evidence type="ECO:0000256" key="5">
    <source>
        <dbReference type="ARBA" id="ARBA00023136"/>
    </source>
</evidence>
<dbReference type="PANTHER" id="PTHR12677:SF59">
    <property type="entry name" value="GOLGI APPARATUS MEMBRANE PROTEIN TVP38-RELATED"/>
    <property type="match status" value="1"/>
</dbReference>
<keyword evidence="9" id="KW-1185">Reference proteome</keyword>
<keyword evidence="5 6" id="KW-0472">Membrane</keyword>
<proteinExistence type="inferred from homology"/>
<comment type="subcellular location">
    <subcellularLocation>
        <location evidence="1 6">Cell membrane</location>
        <topology evidence="1 6">Multi-pass membrane protein</topology>
    </subcellularLocation>
</comment>
<comment type="similarity">
    <text evidence="6">Belongs to the TVP38/TMEM64 family.</text>
</comment>
<evidence type="ECO:0000256" key="6">
    <source>
        <dbReference type="RuleBase" id="RU366058"/>
    </source>
</evidence>
<reference evidence="8 9" key="1">
    <citation type="submission" date="2020-08" db="EMBL/GenBank/DDBJ databases">
        <title>The Agave Microbiome: Exploring the role of microbial communities in plant adaptations to desert environments.</title>
        <authorList>
            <person name="Partida-Martinez L.P."/>
        </authorList>
    </citation>
    <scope>NUCLEOTIDE SEQUENCE [LARGE SCALE GENOMIC DNA]</scope>
    <source>
        <strain evidence="8 9">AT3.9</strain>
    </source>
</reference>
<dbReference type="Pfam" id="PF09335">
    <property type="entry name" value="VTT_dom"/>
    <property type="match status" value="1"/>
</dbReference>
<accession>A0A7W4VI21</accession>
<organism evidence="8 9">
    <name type="scientific">Microvirga lupini</name>
    <dbReference type="NCBI Taxonomy" id="420324"/>
    <lineage>
        <taxon>Bacteria</taxon>
        <taxon>Pseudomonadati</taxon>
        <taxon>Pseudomonadota</taxon>
        <taxon>Alphaproteobacteria</taxon>
        <taxon>Hyphomicrobiales</taxon>
        <taxon>Methylobacteriaceae</taxon>
        <taxon>Microvirga</taxon>
    </lineage>
</organism>
<dbReference type="RefSeq" id="WP_183447046.1">
    <property type="nucleotide sequence ID" value="NZ_JACHWB010000001.1"/>
</dbReference>
<comment type="caution">
    <text evidence="8">The sequence shown here is derived from an EMBL/GenBank/DDBJ whole genome shotgun (WGS) entry which is preliminary data.</text>
</comment>
<keyword evidence="3 6" id="KW-0812">Transmembrane</keyword>
<dbReference type="Proteomes" id="UP000532010">
    <property type="component" value="Unassembled WGS sequence"/>
</dbReference>
<protein>
    <recommendedName>
        <fullName evidence="6">TVP38/TMEM64 family membrane protein</fullName>
    </recommendedName>
</protein>
<feature type="domain" description="VTT" evidence="7">
    <location>
        <begin position="84"/>
        <end position="198"/>
    </location>
</feature>
<dbReference type="PANTHER" id="PTHR12677">
    <property type="entry name" value="GOLGI APPARATUS MEMBRANE PROTEIN TVP38-RELATED"/>
    <property type="match status" value="1"/>
</dbReference>
<keyword evidence="4 6" id="KW-1133">Transmembrane helix</keyword>
<feature type="transmembrane region" description="Helical" evidence="6">
    <location>
        <begin position="20"/>
        <end position="38"/>
    </location>
</feature>
<name>A0A7W4VI21_9HYPH</name>
<dbReference type="InterPro" id="IPR015414">
    <property type="entry name" value="TMEM64"/>
</dbReference>
<evidence type="ECO:0000313" key="8">
    <source>
        <dbReference type="EMBL" id="MBB3017604.1"/>
    </source>
</evidence>
<keyword evidence="2 6" id="KW-1003">Cell membrane</keyword>
<evidence type="ECO:0000256" key="4">
    <source>
        <dbReference type="ARBA" id="ARBA00022989"/>
    </source>
</evidence>
<feature type="transmembrane region" description="Helical" evidence="6">
    <location>
        <begin position="147"/>
        <end position="171"/>
    </location>
</feature>
<evidence type="ECO:0000256" key="3">
    <source>
        <dbReference type="ARBA" id="ARBA00022692"/>
    </source>
</evidence>
<dbReference type="InterPro" id="IPR032816">
    <property type="entry name" value="VTT_dom"/>
</dbReference>
<evidence type="ECO:0000259" key="7">
    <source>
        <dbReference type="Pfam" id="PF09335"/>
    </source>
</evidence>
<evidence type="ECO:0000256" key="2">
    <source>
        <dbReference type="ARBA" id="ARBA00022475"/>
    </source>
</evidence>
<dbReference type="EMBL" id="JACHWB010000001">
    <property type="protein sequence ID" value="MBB3017604.1"/>
    <property type="molecule type" value="Genomic_DNA"/>
</dbReference>
<feature type="transmembrane region" description="Helical" evidence="6">
    <location>
        <begin position="236"/>
        <end position="253"/>
    </location>
</feature>
<sequence length="264" mass="28501">MAETYPKPDSPDKAGRFWRIVPLAFVLTAIASVFATGLHRSLTFETFLRYQAWLQDLVAAHGPAMLALYGLIYVAAVTLSLPASAFLTAIGGYLFGWPLGGITANLAATLGATNIFLIARSSLGRPLLERAGSRIQSLAAGFRKQSFLYLLSLRLIPVVPFWLTNLAAAFFGMHLRPFVLATQLGMLPASFAFALAGSGLDDIIAKHERQRAECLALGRSNCAIDFDAKSLLTPELMTALALLGILALIPIALKQWRRRKAGGN</sequence>
<gene>
    <name evidence="8" type="ORF">FHR70_000644</name>
</gene>
<dbReference type="GO" id="GO:0005886">
    <property type="term" value="C:plasma membrane"/>
    <property type="evidence" value="ECO:0007669"/>
    <property type="project" value="UniProtKB-SubCell"/>
</dbReference>
<evidence type="ECO:0000256" key="1">
    <source>
        <dbReference type="ARBA" id="ARBA00004651"/>
    </source>
</evidence>
<feature type="transmembrane region" description="Helical" evidence="6">
    <location>
        <begin position="93"/>
        <end position="119"/>
    </location>
</feature>